<evidence type="ECO:0000313" key="1">
    <source>
        <dbReference type="EMBL" id="KAJ9099416.1"/>
    </source>
</evidence>
<reference evidence="1" key="1">
    <citation type="submission" date="2023-04" db="EMBL/GenBank/DDBJ databases">
        <title>Draft Genome sequencing of Naganishia species isolated from polar environments using Oxford Nanopore Technology.</title>
        <authorList>
            <person name="Leo P."/>
            <person name="Venkateswaran K."/>
        </authorList>
    </citation>
    <scope>NUCLEOTIDE SEQUENCE</scope>
    <source>
        <strain evidence="1">MNA-CCFEE 5261</strain>
    </source>
</reference>
<sequence>MSFISVIDEDYDTSLSISWDEIEERINRQCSIALKASPENRTKITIPMKYPYKSAMKDQTIVFPEYSPPPQFADFGARAVYSAFNFELPPPKEPTLPVAKTNTHLLNYVHRLYVYKAYKMQQQWRQQQVMEESKIRIHLKHNYNINMDRKSTKRLRFSIEEEN</sequence>
<accession>A0ACC2VLB1</accession>
<name>A0ACC2VLB1_9TREE</name>
<dbReference type="Proteomes" id="UP001241377">
    <property type="component" value="Unassembled WGS sequence"/>
</dbReference>
<dbReference type="EMBL" id="JASBWR010000070">
    <property type="protein sequence ID" value="KAJ9099416.1"/>
    <property type="molecule type" value="Genomic_DNA"/>
</dbReference>
<keyword evidence="2" id="KW-1185">Reference proteome</keyword>
<protein>
    <submittedName>
        <fullName evidence="1">Uncharacterized protein</fullName>
    </submittedName>
</protein>
<organism evidence="1 2">
    <name type="scientific">Naganishia cerealis</name>
    <dbReference type="NCBI Taxonomy" id="610337"/>
    <lineage>
        <taxon>Eukaryota</taxon>
        <taxon>Fungi</taxon>
        <taxon>Dikarya</taxon>
        <taxon>Basidiomycota</taxon>
        <taxon>Agaricomycotina</taxon>
        <taxon>Tremellomycetes</taxon>
        <taxon>Filobasidiales</taxon>
        <taxon>Filobasidiaceae</taxon>
        <taxon>Naganishia</taxon>
    </lineage>
</organism>
<comment type="caution">
    <text evidence="1">The sequence shown here is derived from an EMBL/GenBank/DDBJ whole genome shotgun (WGS) entry which is preliminary data.</text>
</comment>
<gene>
    <name evidence="1" type="ORF">QFC19_006028</name>
</gene>
<evidence type="ECO:0000313" key="2">
    <source>
        <dbReference type="Proteomes" id="UP001241377"/>
    </source>
</evidence>
<proteinExistence type="predicted"/>